<dbReference type="PANTHER" id="PTHR34822:SF1">
    <property type="entry name" value="GRPB FAMILY PROTEIN"/>
    <property type="match status" value="1"/>
</dbReference>
<evidence type="ECO:0000313" key="1">
    <source>
        <dbReference type="EMBL" id="ACO83668.1"/>
    </source>
</evidence>
<dbReference type="InterPro" id="IPR007344">
    <property type="entry name" value="GrpB/CoaE"/>
</dbReference>
<accession>C1FV91</accession>
<dbReference type="InterPro" id="IPR043519">
    <property type="entry name" value="NT_sf"/>
</dbReference>
<dbReference type="AlphaFoldDB" id="C1FV91"/>
<dbReference type="HOGENOM" id="CLU_086407_0_0_9"/>
<name>C1FV91_CLOBJ</name>
<dbReference type="PANTHER" id="PTHR34822">
    <property type="entry name" value="GRPB DOMAIN PROTEIN (AFU_ORTHOLOGUE AFUA_1G01530)"/>
    <property type="match status" value="1"/>
</dbReference>
<dbReference type="KEGG" id="cby:CLM_1039"/>
<organism evidence="1 2">
    <name type="scientific">Clostridium botulinum (strain Kyoto / Type A2)</name>
    <dbReference type="NCBI Taxonomy" id="536232"/>
    <lineage>
        <taxon>Bacteria</taxon>
        <taxon>Bacillati</taxon>
        <taxon>Bacillota</taxon>
        <taxon>Clostridia</taxon>
        <taxon>Eubacteriales</taxon>
        <taxon>Clostridiaceae</taxon>
        <taxon>Clostridium</taxon>
    </lineage>
</organism>
<reference evidence="1 2" key="1">
    <citation type="submission" date="2008-10" db="EMBL/GenBank/DDBJ databases">
        <title>Genome sequence of Clostridium botulinum A2 Kyoto.</title>
        <authorList>
            <person name="Shrivastava S."/>
            <person name="Brinkac L.M."/>
            <person name="Brown J.L."/>
            <person name="Bruce D."/>
            <person name="Detter C.C."/>
            <person name="Johnson E.A."/>
            <person name="Munk C.A."/>
            <person name="Smith L.A."/>
            <person name="Smith T.J."/>
            <person name="Sutton G."/>
            <person name="Brettin T.S."/>
        </authorList>
    </citation>
    <scope>NUCLEOTIDE SEQUENCE [LARGE SCALE GENOMIC DNA]</scope>
    <source>
        <strain evidence="2">Kyoto / Type A2</strain>
    </source>
</reference>
<proteinExistence type="predicted"/>
<sequence>MVGKSLSEMSLEELWMLFPIILEEHNPMWKEWYLEEEKLIISSIGNHNIERINHIGSTSVNGLIAKPTIDILLEITKDCDLKFLVNMLEENGYIFENQPQKPAPHMMFMKGYTEKGFSEKVFHLHVRYLGDWDELYFRDYLRSHTDISQAYGELKIALKDKYEHNRDDYTEAKTEFIRKYTTIAKIEFKNKYSPRK</sequence>
<dbReference type="eggNOG" id="COG2320">
    <property type="taxonomic scope" value="Bacteria"/>
</dbReference>
<dbReference type="Proteomes" id="UP000001374">
    <property type="component" value="Chromosome"/>
</dbReference>
<gene>
    <name evidence="1" type="ordered locus">CLM_1039</name>
</gene>
<evidence type="ECO:0000313" key="2">
    <source>
        <dbReference type="Proteomes" id="UP000001374"/>
    </source>
</evidence>
<dbReference type="Pfam" id="PF04229">
    <property type="entry name" value="GrpB"/>
    <property type="match status" value="1"/>
</dbReference>
<dbReference type="Gene3D" id="3.30.460.10">
    <property type="entry name" value="Beta Polymerase, domain 2"/>
    <property type="match status" value="1"/>
</dbReference>
<dbReference type="EMBL" id="CP001581">
    <property type="protein sequence ID" value="ACO83668.1"/>
    <property type="molecule type" value="Genomic_DNA"/>
</dbReference>
<protein>
    <recommendedName>
        <fullName evidence="3">GrpB family protein</fullName>
    </recommendedName>
</protein>
<evidence type="ECO:0008006" key="3">
    <source>
        <dbReference type="Google" id="ProtNLM"/>
    </source>
</evidence>
<dbReference type="SUPFAM" id="SSF81301">
    <property type="entry name" value="Nucleotidyltransferase"/>
    <property type="match status" value="1"/>
</dbReference>